<dbReference type="Proteomes" id="UP000683139">
    <property type="component" value="Unassembled WGS sequence"/>
</dbReference>
<dbReference type="EMBL" id="BOSE01000001">
    <property type="protein sequence ID" value="GIP14529.1"/>
    <property type="molecule type" value="Genomic_DNA"/>
</dbReference>
<comment type="caution">
    <text evidence="2">The sequence shown here is derived from an EMBL/GenBank/DDBJ whole genome shotgun (WGS) entry which is preliminary data.</text>
</comment>
<evidence type="ECO:0000313" key="3">
    <source>
        <dbReference type="Proteomes" id="UP000683139"/>
    </source>
</evidence>
<feature type="compositionally biased region" description="Polar residues" evidence="1">
    <location>
        <begin position="351"/>
        <end position="361"/>
    </location>
</feature>
<gene>
    <name evidence="2" type="ORF">J40TS1_01710</name>
</gene>
<dbReference type="RefSeq" id="WP_213512747.1">
    <property type="nucleotide sequence ID" value="NZ_BOSE01000001.1"/>
</dbReference>
<feature type="compositionally biased region" description="Low complexity" evidence="1">
    <location>
        <begin position="362"/>
        <end position="407"/>
    </location>
</feature>
<protein>
    <recommendedName>
        <fullName evidence="4">Flagellar hook-length control protein-like C-terminal domain-containing protein</fullName>
    </recommendedName>
</protein>
<feature type="region of interest" description="Disordered" evidence="1">
    <location>
        <begin position="348"/>
        <end position="407"/>
    </location>
</feature>
<name>A0A920CWZ5_9BACL</name>
<proteinExistence type="predicted"/>
<evidence type="ECO:0008006" key="4">
    <source>
        <dbReference type="Google" id="ProtNLM"/>
    </source>
</evidence>
<organism evidence="2 3">
    <name type="scientific">Paenibacillus montaniterrae</name>
    <dbReference type="NCBI Taxonomy" id="429341"/>
    <lineage>
        <taxon>Bacteria</taxon>
        <taxon>Bacillati</taxon>
        <taxon>Bacillota</taxon>
        <taxon>Bacilli</taxon>
        <taxon>Bacillales</taxon>
        <taxon>Paenibacillaceae</taxon>
        <taxon>Paenibacillus</taxon>
    </lineage>
</organism>
<dbReference type="AlphaFoldDB" id="A0A920CWZ5"/>
<evidence type="ECO:0000256" key="1">
    <source>
        <dbReference type="SAM" id="MobiDB-lite"/>
    </source>
</evidence>
<sequence>MNINNIKGMFGDAVSNEVRTLELRVGQVVRGVVLQQFPNNEATVSINGVQVRAKLEIPLMEGQASLLQVQPDSKNGQIHLKQVDPAALGMQDPMKDILKALNLPDKSWAQDIIKDLRREGFALNKETAAAFQRAAQLQPPGVSQEQWMNAAAAAFKRGLPMTEATISAMHQLQSGTPIHSLISQLHSQLAQMLQQGGNGQSKQLLTQLMAQLEQGAELLRLLSGTTTGSNSSMQQQAQANSLPQAAPGAAIANPLAQAAATLASQAANAGSSQPNQTVQATVPAPLQQGGAHQPAAGAASSAAASQAATAQGSQGAASSSLLPQLMKWLGVSHEALFAKHMLSGAPAAGTSAMQSNGSTALQQSAQPLPSDAAAQAQANSAAAARSAAQGGQPQPAMPAASQAAQQSVLPQSQATAVNIGGGASTQSIASNIQATPQQTAFAQQLADGAAQMGATTNSSPTTAAAPAQGQAQPAQGQTHGQAQPAQGQAAPSLPAAVATATSQSALSAAADGSHTQLQSHAASQQHSVQESLKASIIQLLQAADVTGQVKETAQQLLHAITGQQLMLSPERNHSVFSHVTLFIPIHDGEKGQTASVHVQTRRNRKGELDSDNCRIVFDLQMKTLGPTLVDMNIVNKIVSLNLWNDHPAIAPILDTLKPEVQEALNSHGYMLSSVRASAIPLKEEESAKLEEGKAVIIPPDIEQLNSTRYKGVDFKI</sequence>
<accession>A0A920CWZ5</accession>
<keyword evidence="3" id="KW-1185">Reference proteome</keyword>
<reference evidence="2" key="1">
    <citation type="submission" date="2021-03" db="EMBL/GenBank/DDBJ databases">
        <title>Antimicrobial resistance genes in bacteria isolated from Japanese honey, and their potential for conferring macrolide and lincosamide resistance in the American foulbrood pathogen Paenibacillus larvae.</title>
        <authorList>
            <person name="Okamoto M."/>
            <person name="Kumagai M."/>
            <person name="Kanamori H."/>
            <person name="Takamatsu D."/>
        </authorList>
    </citation>
    <scope>NUCLEOTIDE SEQUENCE</scope>
    <source>
        <strain evidence="2">J40TS1</strain>
    </source>
</reference>
<evidence type="ECO:0000313" key="2">
    <source>
        <dbReference type="EMBL" id="GIP14529.1"/>
    </source>
</evidence>
<feature type="compositionally biased region" description="Low complexity" evidence="1">
    <location>
        <begin position="453"/>
        <end position="498"/>
    </location>
</feature>
<feature type="region of interest" description="Disordered" evidence="1">
    <location>
        <begin position="451"/>
        <end position="498"/>
    </location>
</feature>